<evidence type="ECO:0000313" key="4">
    <source>
        <dbReference type="Proteomes" id="UP000386847"/>
    </source>
</evidence>
<feature type="region of interest" description="Disordered" evidence="1">
    <location>
        <begin position="1"/>
        <end position="25"/>
    </location>
</feature>
<dbReference type="Proteomes" id="UP000386847">
    <property type="component" value="Chromosome"/>
</dbReference>
<dbReference type="EMBL" id="CP045725">
    <property type="protein sequence ID" value="QGF24719.1"/>
    <property type="molecule type" value="Genomic_DNA"/>
</dbReference>
<dbReference type="SUPFAM" id="SSF53474">
    <property type="entry name" value="alpha/beta-Hydrolases"/>
    <property type="match status" value="1"/>
</dbReference>
<accession>A0A5Q2FD37</accession>
<dbReference type="AlphaFoldDB" id="A0A5Q2FD37"/>
<reference evidence="3 4" key="1">
    <citation type="submission" date="2019-10" db="EMBL/GenBank/DDBJ databases">
        <title>Genomic analysis of Raineyella sp. CBA3103.</title>
        <authorList>
            <person name="Roh S.W."/>
        </authorList>
    </citation>
    <scope>NUCLEOTIDE SEQUENCE [LARGE SCALE GENOMIC DNA]</scope>
    <source>
        <strain evidence="3 4">CBA3103</strain>
    </source>
</reference>
<feature type="compositionally biased region" description="Polar residues" evidence="1">
    <location>
        <begin position="1"/>
        <end position="14"/>
    </location>
</feature>
<dbReference type="RefSeq" id="WP_153573248.1">
    <property type="nucleotide sequence ID" value="NZ_CP045725.1"/>
</dbReference>
<evidence type="ECO:0000256" key="1">
    <source>
        <dbReference type="SAM" id="MobiDB-lite"/>
    </source>
</evidence>
<dbReference type="InterPro" id="IPR051049">
    <property type="entry name" value="Dienelactone_hydrolase-like"/>
</dbReference>
<keyword evidence="3" id="KW-0378">Hydrolase</keyword>
<dbReference type="GO" id="GO:0016787">
    <property type="term" value="F:hydrolase activity"/>
    <property type="evidence" value="ECO:0007669"/>
    <property type="project" value="UniProtKB-KW"/>
</dbReference>
<evidence type="ECO:0000313" key="3">
    <source>
        <dbReference type="EMBL" id="QGF24719.1"/>
    </source>
</evidence>
<dbReference type="KEGG" id="rain:Rai3103_14970"/>
<organism evidence="3 4">
    <name type="scientific">Raineyella fluvialis</name>
    <dbReference type="NCBI Taxonomy" id="2662261"/>
    <lineage>
        <taxon>Bacteria</taxon>
        <taxon>Bacillati</taxon>
        <taxon>Actinomycetota</taxon>
        <taxon>Actinomycetes</taxon>
        <taxon>Propionibacteriales</taxon>
        <taxon>Propionibacteriaceae</taxon>
        <taxon>Raineyella</taxon>
    </lineage>
</organism>
<dbReference type="InterPro" id="IPR002925">
    <property type="entry name" value="Dienelactn_hydro"/>
</dbReference>
<feature type="domain" description="Dienelactone hydrolase" evidence="2">
    <location>
        <begin position="21"/>
        <end position="229"/>
    </location>
</feature>
<dbReference type="Gene3D" id="3.40.50.1820">
    <property type="entry name" value="alpha/beta hydrolase"/>
    <property type="match status" value="1"/>
</dbReference>
<name>A0A5Q2FD37_9ACTN</name>
<keyword evidence="4" id="KW-1185">Reference proteome</keyword>
<gene>
    <name evidence="3" type="ORF">Rai3103_14970</name>
</gene>
<dbReference type="InterPro" id="IPR029058">
    <property type="entry name" value="AB_hydrolase_fold"/>
</dbReference>
<proteinExistence type="predicted"/>
<dbReference type="PANTHER" id="PTHR46623">
    <property type="entry name" value="CARBOXYMETHYLENEBUTENOLIDASE-RELATED"/>
    <property type="match status" value="1"/>
</dbReference>
<dbReference type="PANTHER" id="PTHR46623:SF6">
    <property type="entry name" value="ALPHA_BETA-HYDROLASES SUPERFAMILY PROTEIN"/>
    <property type="match status" value="1"/>
</dbReference>
<sequence length="232" mass="24938">MAFRTPHQNVSFPSTEGEAHGYLARPSTGEGPGVIVVQEWWGIADHIRDICDRLAAEGFVALAPDLFGGWVTHDSAEAGQMMADLPAEEGARLLGGAVDYLLGQDFVTSDTVGVIGFCMGGGFVLAMAVQQGDKVSAAVPFYGVGQAVPGSFTGLTAAVQGHYAEKDTMFPVADARRQEQQIRDEAGVDVEYFYYPAGHAFHNDENLAGNYDPEQAKLAWERAVAFLKDRVH</sequence>
<evidence type="ECO:0000259" key="2">
    <source>
        <dbReference type="Pfam" id="PF01738"/>
    </source>
</evidence>
<protein>
    <submittedName>
        <fullName evidence="3">Dienelactone hydrolase family protein</fullName>
    </submittedName>
</protein>
<dbReference type="Pfam" id="PF01738">
    <property type="entry name" value="DLH"/>
    <property type="match status" value="1"/>
</dbReference>